<gene>
    <name evidence="6" type="ORF">C1631_000360</name>
</gene>
<dbReference type="PROSITE" id="PS50005">
    <property type="entry name" value="TPR"/>
    <property type="match status" value="1"/>
</dbReference>
<evidence type="ECO:0000256" key="2">
    <source>
        <dbReference type="SAM" id="Coils"/>
    </source>
</evidence>
<dbReference type="RefSeq" id="WP_109709675.1">
    <property type="nucleotide sequence ID" value="NZ_PPED02000001.1"/>
</dbReference>
<dbReference type="PANTHER" id="PTHR10098:SF106">
    <property type="entry name" value="TETRATRICOPEPTIDE REPEAT PROTEIN 28-LIKE PROTEIN"/>
    <property type="match status" value="1"/>
</dbReference>
<proteinExistence type="predicted"/>
<dbReference type="OrthoDB" id="1090267at2"/>
<dbReference type="GO" id="GO:0006355">
    <property type="term" value="P:regulation of DNA-templated transcription"/>
    <property type="evidence" value="ECO:0007669"/>
    <property type="project" value="InterPro"/>
</dbReference>
<keyword evidence="7" id="KW-1185">Reference proteome</keyword>
<feature type="signal peptide" evidence="4">
    <location>
        <begin position="1"/>
        <end position="19"/>
    </location>
</feature>
<dbReference type="InterPro" id="IPR036388">
    <property type="entry name" value="WH-like_DNA-bd_sf"/>
</dbReference>
<keyword evidence="4" id="KW-0732">Signal</keyword>
<evidence type="ECO:0000256" key="4">
    <source>
        <dbReference type="SAM" id="SignalP"/>
    </source>
</evidence>
<feature type="domain" description="HTH luxR-type" evidence="5">
    <location>
        <begin position="520"/>
        <end position="558"/>
    </location>
</feature>
<dbReference type="SMART" id="SM00028">
    <property type="entry name" value="TPR"/>
    <property type="match status" value="2"/>
</dbReference>
<dbReference type="EMBL" id="PPED02000001">
    <property type="protein sequence ID" value="PWN71116.1"/>
    <property type="molecule type" value="Genomic_DNA"/>
</dbReference>
<organism evidence="6 7">
    <name type="scientific">Chryseobacterium phosphatilyticum</name>
    <dbReference type="NCBI Taxonomy" id="475075"/>
    <lineage>
        <taxon>Bacteria</taxon>
        <taxon>Pseudomonadati</taxon>
        <taxon>Bacteroidota</taxon>
        <taxon>Flavobacteriia</taxon>
        <taxon>Flavobacteriales</taxon>
        <taxon>Weeksellaceae</taxon>
        <taxon>Chryseobacterium group</taxon>
        <taxon>Chryseobacterium</taxon>
    </lineage>
</organism>
<dbReference type="Gene3D" id="1.10.10.10">
    <property type="entry name" value="Winged helix-like DNA-binding domain superfamily/Winged helix DNA-binding domain"/>
    <property type="match status" value="1"/>
</dbReference>
<dbReference type="InterPro" id="IPR000792">
    <property type="entry name" value="Tscrpt_reg_LuxR_C"/>
</dbReference>
<evidence type="ECO:0000259" key="5">
    <source>
        <dbReference type="Pfam" id="PF00196"/>
    </source>
</evidence>
<dbReference type="Proteomes" id="UP000236594">
    <property type="component" value="Unassembled WGS sequence"/>
</dbReference>
<dbReference type="InterPro" id="IPR011990">
    <property type="entry name" value="TPR-like_helical_dom_sf"/>
</dbReference>
<dbReference type="InterPro" id="IPR016032">
    <property type="entry name" value="Sig_transdc_resp-reg_C-effctor"/>
</dbReference>
<accession>A0A316XEK1</accession>
<evidence type="ECO:0000313" key="6">
    <source>
        <dbReference type="EMBL" id="PWN71116.1"/>
    </source>
</evidence>
<keyword evidence="2" id="KW-0175">Coiled coil</keyword>
<dbReference type="PANTHER" id="PTHR10098">
    <property type="entry name" value="RAPSYN-RELATED"/>
    <property type="match status" value="1"/>
</dbReference>
<feature type="repeat" description="TPR" evidence="1">
    <location>
        <begin position="235"/>
        <end position="268"/>
    </location>
</feature>
<reference evidence="6 7" key="1">
    <citation type="submission" date="2018-04" db="EMBL/GenBank/DDBJ databases">
        <title>Draft Genome Sequence of Phosphate-Solubilizing Chryseobacterium sp. ISE14 that is a Biocontrol and Plant Growth-Promoting Rhizobacterium Isolated from Cucumber.</title>
        <authorList>
            <person name="Jeong J.-J."/>
            <person name="Sang M.K."/>
            <person name="Choi I.-G."/>
            <person name="Kim K.D."/>
        </authorList>
    </citation>
    <scope>NUCLEOTIDE SEQUENCE [LARGE SCALE GENOMIC DNA]</scope>
    <source>
        <strain evidence="6 7">ISE14</strain>
    </source>
</reference>
<feature type="chain" id="PRO_5016403227" evidence="4">
    <location>
        <begin position="20"/>
        <end position="570"/>
    </location>
</feature>
<dbReference type="SUPFAM" id="SSF48452">
    <property type="entry name" value="TPR-like"/>
    <property type="match status" value="1"/>
</dbReference>
<dbReference type="InterPro" id="IPR019734">
    <property type="entry name" value="TPR_rpt"/>
</dbReference>
<dbReference type="Pfam" id="PF00196">
    <property type="entry name" value="GerE"/>
    <property type="match status" value="1"/>
</dbReference>
<evidence type="ECO:0000256" key="1">
    <source>
        <dbReference type="PROSITE-ProRule" id="PRU00339"/>
    </source>
</evidence>
<feature type="transmembrane region" description="Helical" evidence="3">
    <location>
        <begin position="385"/>
        <end position="407"/>
    </location>
</feature>
<sequence length="570" mass="67481">MKRYITVFIFLLLPVFSSAQSDHDKDLKELNAFLFGRNLKKTKVLIENKFLKANDESRQVIGYVYLSLYYKIIDNHDSNNLLLKALQKAKEIADKTGKEIDIAYVEYGYAAYYTTINQWDLYIKSLEKSIRIFKKHPNENFMLATLYHLKFSAVDQNRPEKRNFANYTLANAFARQSKDKILISSSYNDIGNFYTYEFDTTQEKKYNDSAQAAYDRSFNIALQVQDPNAKKRLQFFYYTNIGLIYLNNAKYPEALANYDKGLQLYTDNDKFYLVNLYNNIGYTYALMRNNTTALEYYLKAESMTGDKEVTNILKLTIYQNISEAYEKLHLYDKALAYEKKVMATTLEEDKLQYNHNTKSLETFYQTEQEKNNLAERNKMYQKYQVWYITAIAFAIACLFFLFFMLYYRQKLNKRTTSLLESERENLKMEHELSILKQEQLQKQALATSIQLEHKNNFINELKENVQKDNNLHHLIKNEQLVDNNFNTIRNIIQETHPNFFKRLNEITKTKLTNLDLKYAAYIYMNMDNNQIAAALKVDPKTVSVTKYRLKQKLDVDKNEDLNNFIRNLHT</sequence>
<dbReference type="SUPFAM" id="SSF46894">
    <property type="entry name" value="C-terminal effector domain of the bipartite response regulators"/>
    <property type="match status" value="1"/>
</dbReference>
<dbReference type="Gene3D" id="1.25.40.10">
    <property type="entry name" value="Tetratricopeptide repeat domain"/>
    <property type="match status" value="2"/>
</dbReference>
<comment type="caution">
    <text evidence="6">The sequence shown here is derived from an EMBL/GenBank/DDBJ whole genome shotgun (WGS) entry which is preliminary data.</text>
</comment>
<feature type="coiled-coil region" evidence="2">
    <location>
        <begin position="418"/>
        <end position="478"/>
    </location>
</feature>
<keyword evidence="3" id="KW-1133">Transmembrane helix</keyword>
<dbReference type="GO" id="GO:0003677">
    <property type="term" value="F:DNA binding"/>
    <property type="evidence" value="ECO:0007669"/>
    <property type="project" value="InterPro"/>
</dbReference>
<keyword evidence="3" id="KW-0812">Transmembrane</keyword>
<keyword evidence="1" id="KW-0802">TPR repeat</keyword>
<dbReference type="AlphaFoldDB" id="A0A316XEK1"/>
<name>A0A316XEK1_9FLAO</name>
<protein>
    <submittedName>
        <fullName evidence="6">Tetratricopeptide repeat-containing protein</fullName>
    </submittedName>
</protein>
<evidence type="ECO:0000313" key="7">
    <source>
        <dbReference type="Proteomes" id="UP000236594"/>
    </source>
</evidence>
<keyword evidence="3" id="KW-0472">Membrane</keyword>
<evidence type="ECO:0000256" key="3">
    <source>
        <dbReference type="SAM" id="Phobius"/>
    </source>
</evidence>